<name>A0A917ELZ3_9BACI</name>
<protein>
    <submittedName>
        <fullName evidence="1">Uncharacterized protein</fullName>
    </submittedName>
</protein>
<comment type="caution">
    <text evidence="1">The sequence shown here is derived from an EMBL/GenBank/DDBJ whole genome shotgun (WGS) entry which is preliminary data.</text>
</comment>
<dbReference type="AlphaFoldDB" id="A0A917ELZ3"/>
<dbReference type="Proteomes" id="UP000605259">
    <property type="component" value="Unassembled WGS sequence"/>
</dbReference>
<dbReference type="EMBL" id="BMFK01000001">
    <property type="protein sequence ID" value="GGE58989.1"/>
    <property type="molecule type" value="Genomic_DNA"/>
</dbReference>
<reference evidence="1" key="2">
    <citation type="submission" date="2020-09" db="EMBL/GenBank/DDBJ databases">
        <authorList>
            <person name="Sun Q."/>
            <person name="Zhou Y."/>
        </authorList>
    </citation>
    <scope>NUCLEOTIDE SEQUENCE</scope>
    <source>
        <strain evidence="1">CGMCC 1.12698</strain>
    </source>
</reference>
<sequence length="330" mass="39240">MIIYELKCYVNEEEDNDEVYSYAKEVLKRNNDISVYKSWENGYHFTLFGTFLFENVKDIYNQLSTLIRTNPSNEYSQDQFIQKYLPVAKITNQLNALEPIFQNVVNINKVVRDYKQFQNDEQYEIYMYINSVFDDVYMDYYWSKDITVNDVFCDIFPFVSSLPETTISEEDDMYSSGYVSHLSHYLGFLHSLSESNQQKIEQKFRERANTENMIVDKPINNRKELSPGLMQSYERICTLVDTDKINFYSPLEEAVFLERNSEASFRHRAVFEKQVLREKVIKDKVLCTNRWISNVLYEKLVLLGIPPIEKFYLNYLISRKKYTDSLLGVE</sequence>
<reference evidence="1" key="1">
    <citation type="journal article" date="2014" name="Int. J. Syst. Evol. Microbiol.">
        <title>Complete genome sequence of Corynebacterium casei LMG S-19264T (=DSM 44701T), isolated from a smear-ripened cheese.</title>
        <authorList>
            <consortium name="US DOE Joint Genome Institute (JGI-PGF)"/>
            <person name="Walter F."/>
            <person name="Albersmeier A."/>
            <person name="Kalinowski J."/>
            <person name="Ruckert C."/>
        </authorList>
    </citation>
    <scope>NUCLEOTIDE SEQUENCE</scope>
    <source>
        <strain evidence="1">CGMCC 1.12698</strain>
    </source>
</reference>
<accession>A0A917ELZ3</accession>
<organism evidence="1 2">
    <name type="scientific">Priestia taiwanensis</name>
    <dbReference type="NCBI Taxonomy" id="1347902"/>
    <lineage>
        <taxon>Bacteria</taxon>
        <taxon>Bacillati</taxon>
        <taxon>Bacillota</taxon>
        <taxon>Bacilli</taxon>
        <taxon>Bacillales</taxon>
        <taxon>Bacillaceae</taxon>
        <taxon>Priestia</taxon>
    </lineage>
</organism>
<keyword evidence="2" id="KW-1185">Reference proteome</keyword>
<evidence type="ECO:0000313" key="2">
    <source>
        <dbReference type="Proteomes" id="UP000605259"/>
    </source>
</evidence>
<gene>
    <name evidence="1" type="ORF">GCM10007140_06650</name>
</gene>
<evidence type="ECO:0000313" key="1">
    <source>
        <dbReference type="EMBL" id="GGE58989.1"/>
    </source>
</evidence>
<dbReference type="RefSeq" id="WP_188387008.1">
    <property type="nucleotide sequence ID" value="NZ_BMFK01000001.1"/>
</dbReference>
<proteinExistence type="predicted"/>